<keyword evidence="4" id="KW-1185">Reference proteome</keyword>
<organism evidence="3 4">
    <name type="scientific">Pseudoxanthomonas indica</name>
    <dbReference type="NCBI Taxonomy" id="428993"/>
    <lineage>
        <taxon>Bacteria</taxon>
        <taxon>Pseudomonadati</taxon>
        <taxon>Pseudomonadota</taxon>
        <taxon>Gammaproteobacteria</taxon>
        <taxon>Lysobacterales</taxon>
        <taxon>Lysobacteraceae</taxon>
        <taxon>Pseudoxanthomonas</taxon>
    </lineage>
</organism>
<dbReference type="EMBL" id="FUZV01000002">
    <property type="protein sequence ID" value="SKC74492.1"/>
    <property type="molecule type" value="Genomic_DNA"/>
</dbReference>
<reference evidence="3 4" key="1">
    <citation type="submission" date="2017-02" db="EMBL/GenBank/DDBJ databases">
        <authorList>
            <person name="Peterson S.W."/>
        </authorList>
    </citation>
    <scope>NUCLEOTIDE SEQUENCE [LARGE SCALE GENOMIC DNA]</scope>
    <source>
        <strain evidence="3 4">P15</strain>
    </source>
</reference>
<sequence>MRAVWAILLGAAAGIGLALWLASEEHADRPLPDPRAPGAADSQDADALPGLYRWRDDKGVLQITDKPPRGRPYERVDRQGDPAIAVDGQRQGD</sequence>
<proteinExistence type="predicted"/>
<feature type="compositionally biased region" description="Basic and acidic residues" evidence="1">
    <location>
        <begin position="66"/>
        <end position="80"/>
    </location>
</feature>
<dbReference type="STRING" id="428993.SAMN06296058_2407"/>
<protein>
    <recommendedName>
        <fullName evidence="2">DUF4124 domain-containing protein</fullName>
    </recommendedName>
</protein>
<dbReference type="RefSeq" id="WP_079724772.1">
    <property type="nucleotide sequence ID" value="NZ_BMCL01000001.1"/>
</dbReference>
<name>A0A1T5LER9_9GAMM</name>
<feature type="domain" description="DUF4124" evidence="2">
    <location>
        <begin position="49"/>
        <end position="85"/>
    </location>
</feature>
<evidence type="ECO:0000313" key="4">
    <source>
        <dbReference type="Proteomes" id="UP000190341"/>
    </source>
</evidence>
<dbReference type="Pfam" id="PF13511">
    <property type="entry name" value="DUF4124"/>
    <property type="match status" value="1"/>
</dbReference>
<accession>A0A1T5LER9</accession>
<dbReference type="AlphaFoldDB" id="A0A1T5LER9"/>
<evidence type="ECO:0000259" key="2">
    <source>
        <dbReference type="Pfam" id="PF13511"/>
    </source>
</evidence>
<dbReference type="OrthoDB" id="6027736at2"/>
<evidence type="ECO:0000313" key="3">
    <source>
        <dbReference type="EMBL" id="SKC74492.1"/>
    </source>
</evidence>
<evidence type="ECO:0000256" key="1">
    <source>
        <dbReference type="SAM" id="MobiDB-lite"/>
    </source>
</evidence>
<gene>
    <name evidence="3" type="ORF">SAMN06296058_2407</name>
</gene>
<feature type="region of interest" description="Disordered" evidence="1">
    <location>
        <begin position="28"/>
        <end position="93"/>
    </location>
</feature>
<dbReference type="Proteomes" id="UP000190341">
    <property type="component" value="Unassembled WGS sequence"/>
</dbReference>
<dbReference type="InterPro" id="IPR025392">
    <property type="entry name" value="DUF4124"/>
</dbReference>